<reference evidence="4" key="1">
    <citation type="journal article" date="2007" name="PLoS ONE">
        <title>Complete mitochondrial genome sequence of three tetrahymena species reveals mutation hot spots and accelerated nonsynonymous substitutions in Ymf genes.</title>
        <authorList>
            <person name="Moradian M.M."/>
            <person name="Beglaryan D."/>
            <person name="Skozylas J.M."/>
            <person name="Kerikorian V."/>
        </authorList>
    </citation>
    <scope>NUCLEOTIDE SEQUENCE</scope>
    <source>
        <strain evidence="4">UM1060</strain>
    </source>
</reference>
<dbReference type="InterPro" id="IPR016180">
    <property type="entry name" value="Ribosomal_uL16_dom"/>
</dbReference>
<dbReference type="GO" id="GO:0005840">
    <property type="term" value="C:ribosome"/>
    <property type="evidence" value="ECO:0007669"/>
    <property type="project" value="UniProtKB-KW"/>
</dbReference>
<evidence type="ECO:0000256" key="2">
    <source>
        <dbReference type="ARBA" id="ARBA00022980"/>
    </source>
</evidence>
<dbReference type="AlphaFoldDB" id="Q09F15"/>
<dbReference type="InterPro" id="IPR020798">
    <property type="entry name" value="Ribosomal_uL16_CS"/>
</dbReference>
<dbReference type="SUPFAM" id="SSF54686">
    <property type="entry name" value="Ribosomal protein L16p/L10e"/>
    <property type="match status" value="1"/>
</dbReference>
<proteinExistence type="inferred from homology"/>
<dbReference type="GO" id="GO:1990904">
    <property type="term" value="C:ribonucleoprotein complex"/>
    <property type="evidence" value="ECO:0007669"/>
    <property type="project" value="UniProtKB-KW"/>
</dbReference>
<sequence>MRFKNLSNVKQVSFKLRNYKKTVKTRFIFGNSMIVLYKNSRFEAIYYELFRKIIKIIIKKKNVITKNKNYWIFLRMNTPLTKKSKNSRMGKGKGALYRWLIRLPRGFKLLEFKNINYYRLNILSKKWSKKINLPLAFISKANF</sequence>
<dbReference type="InterPro" id="IPR047873">
    <property type="entry name" value="Ribosomal_uL16"/>
</dbReference>
<dbReference type="GO" id="GO:0003735">
    <property type="term" value="F:structural constituent of ribosome"/>
    <property type="evidence" value="ECO:0007669"/>
    <property type="project" value="InterPro"/>
</dbReference>
<keyword evidence="4" id="KW-0496">Mitochondrion</keyword>
<dbReference type="PROSITE" id="PS00701">
    <property type="entry name" value="RIBOSOMAL_L16_2"/>
    <property type="match status" value="1"/>
</dbReference>
<dbReference type="GeneID" id="4271511"/>
<dbReference type="InterPro" id="IPR036920">
    <property type="entry name" value="Ribosomal_uL16_sf"/>
</dbReference>
<name>Q09F15_TETPI</name>
<dbReference type="GO" id="GO:0006412">
    <property type="term" value="P:translation"/>
    <property type="evidence" value="ECO:0007669"/>
    <property type="project" value="InterPro"/>
</dbReference>
<evidence type="ECO:0000313" key="4">
    <source>
        <dbReference type="EMBL" id="ABI51736.1"/>
    </source>
</evidence>
<dbReference type="Pfam" id="PF00252">
    <property type="entry name" value="Ribosomal_L16"/>
    <property type="match status" value="1"/>
</dbReference>
<dbReference type="CDD" id="cd01433">
    <property type="entry name" value="Ribosomal_L16_L10e"/>
    <property type="match status" value="1"/>
</dbReference>
<dbReference type="Gene3D" id="3.90.1170.10">
    <property type="entry name" value="Ribosomal protein L10e/L16"/>
    <property type="match status" value="1"/>
</dbReference>
<comment type="similarity">
    <text evidence="1">Belongs to the universal ribosomal protein uL16 family.</text>
</comment>
<accession>Q09F15</accession>
<geneLocation type="mitochondrion" evidence="4"/>
<gene>
    <name evidence="4" type="primary">rpl16</name>
</gene>
<keyword evidence="3" id="KW-0687">Ribonucleoprotein</keyword>
<dbReference type="RefSeq" id="YP_740827.1">
    <property type="nucleotide sequence ID" value="NC_008339.1"/>
</dbReference>
<keyword evidence="2 4" id="KW-0689">Ribosomal protein</keyword>
<protein>
    <submittedName>
        <fullName evidence="4">Ribosomal protein L16</fullName>
    </submittedName>
</protein>
<evidence type="ECO:0000256" key="3">
    <source>
        <dbReference type="ARBA" id="ARBA00023274"/>
    </source>
</evidence>
<organism evidence="4">
    <name type="scientific">Tetrahymena pigmentosa</name>
    <dbReference type="NCBI Taxonomy" id="5907"/>
    <lineage>
        <taxon>Eukaryota</taxon>
        <taxon>Sar</taxon>
        <taxon>Alveolata</taxon>
        <taxon>Ciliophora</taxon>
        <taxon>Intramacronucleata</taxon>
        <taxon>Oligohymenophorea</taxon>
        <taxon>Hymenostomatida</taxon>
        <taxon>Tetrahymenina</taxon>
        <taxon>Tetrahymenidae</taxon>
        <taxon>Tetrahymena</taxon>
    </lineage>
</organism>
<dbReference type="EMBL" id="DQ927305">
    <property type="protein sequence ID" value="ABI51736.1"/>
    <property type="molecule type" value="Genomic_DNA"/>
</dbReference>
<evidence type="ECO:0000256" key="1">
    <source>
        <dbReference type="ARBA" id="ARBA00008931"/>
    </source>
</evidence>